<keyword evidence="3 5" id="KW-0067">ATP-binding</keyword>
<dbReference type="Pfam" id="PF00005">
    <property type="entry name" value="ABC_tran"/>
    <property type="match status" value="1"/>
</dbReference>
<dbReference type="InterPro" id="IPR027417">
    <property type="entry name" value="P-loop_NTPase"/>
</dbReference>
<dbReference type="GO" id="GO:0005524">
    <property type="term" value="F:ATP binding"/>
    <property type="evidence" value="ECO:0007669"/>
    <property type="project" value="UniProtKB-KW"/>
</dbReference>
<dbReference type="RefSeq" id="WP_274149191.1">
    <property type="nucleotide sequence ID" value="NZ_CP117811.1"/>
</dbReference>
<keyword evidence="6" id="KW-1185">Reference proteome</keyword>
<feature type="domain" description="ABC transporter" evidence="4">
    <location>
        <begin position="1"/>
        <end position="217"/>
    </location>
</feature>
<evidence type="ECO:0000256" key="2">
    <source>
        <dbReference type="ARBA" id="ARBA00022741"/>
    </source>
</evidence>
<dbReference type="SMART" id="SM00382">
    <property type="entry name" value="AAA"/>
    <property type="match status" value="1"/>
</dbReference>
<sequence>MISIKDCTIQAGKFKISDINIEIPTGGYGILMGKTGSGKTTILEALCGLRKVSAGTISINGQDITKKRPAERNIGFLPQDIALFDHMSVYEHIAFGMRIQKWDKKVIDSRVHELADQLQINHLLERKPAGLSGGEKQRTAMGRALAVRPQVLCLDEPLSTLDDDTHEDVINLIKAVTQENQVTTLHITHRKSEASLLGDHFFELSEGRIIQNKESFL</sequence>
<dbReference type="PANTHER" id="PTHR42781">
    <property type="entry name" value="SPERMIDINE/PUTRESCINE IMPORT ATP-BINDING PROTEIN POTA"/>
    <property type="match status" value="1"/>
</dbReference>
<dbReference type="PROSITE" id="PS50893">
    <property type="entry name" value="ABC_TRANSPORTER_2"/>
    <property type="match status" value="1"/>
</dbReference>
<organism evidence="5 6">
    <name type="scientific">Lentisphaera profundi</name>
    <dbReference type="NCBI Taxonomy" id="1658616"/>
    <lineage>
        <taxon>Bacteria</taxon>
        <taxon>Pseudomonadati</taxon>
        <taxon>Lentisphaerota</taxon>
        <taxon>Lentisphaeria</taxon>
        <taxon>Lentisphaerales</taxon>
        <taxon>Lentisphaeraceae</taxon>
        <taxon>Lentisphaera</taxon>
    </lineage>
</organism>
<reference evidence="5 6" key="1">
    <citation type="submission" date="2023-02" db="EMBL/GenBank/DDBJ databases">
        <title>Genome sequence of Lentisphaera profundi SAORIC-696.</title>
        <authorList>
            <person name="Kim e."/>
            <person name="Cho J.-C."/>
            <person name="Choi A."/>
            <person name="Kang I."/>
        </authorList>
    </citation>
    <scope>NUCLEOTIDE SEQUENCE [LARGE SCALE GENOMIC DNA]</scope>
    <source>
        <strain evidence="5 6">SAORIC-696</strain>
    </source>
</reference>
<dbReference type="PANTHER" id="PTHR42781:SF4">
    <property type="entry name" value="SPERMIDINE_PUTRESCINE IMPORT ATP-BINDING PROTEIN POTA"/>
    <property type="match status" value="1"/>
</dbReference>
<dbReference type="InterPro" id="IPR003593">
    <property type="entry name" value="AAA+_ATPase"/>
</dbReference>
<keyword evidence="1" id="KW-0813">Transport</keyword>
<keyword evidence="2" id="KW-0547">Nucleotide-binding</keyword>
<protein>
    <submittedName>
        <fullName evidence="5">ABC transporter ATP-binding protein</fullName>
    </submittedName>
</protein>
<gene>
    <name evidence="5" type="ORF">PQO03_07410</name>
</gene>
<name>A0ABY7VQN0_9BACT</name>
<evidence type="ECO:0000256" key="3">
    <source>
        <dbReference type="ARBA" id="ARBA00022840"/>
    </source>
</evidence>
<dbReference type="Gene3D" id="3.40.50.300">
    <property type="entry name" value="P-loop containing nucleotide triphosphate hydrolases"/>
    <property type="match status" value="1"/>
</dbReference>
<accession>A0ABY7VQN0</accession>
<dbReference type="Proteomes" id="UP001214250">
    <property type="component" value="Chromosome 1"/>
</dbReference>
<evidence type="ECO:0000313" key="6">
    <source>
        <dbReference type="Proteomes" id="UP001214250"/>
    </source>
</evidence>
<evidence type="ECO:0000256" key="1">
    <source>
        <dbReference type="ARBA" id="ARBA00022448"/>
    </source>
</evidence>
<dbReference type="EMBL" id="CP117811">
    <property type="protein sequence ID" value="WDE95545.1"/>
    <property type="molecule type" value="Genomic_DNA"/>
</dbReference>
<dbReference type="SUPFAM" id="SSF52540">
    <property type="entry name" value="P-loop containing nucleoside triphosphate hydrolases"/>
    <property type="match status" value="1"/>
</dbReference>
<dbReference type="InterPro" id="IPR003439">
    <property type="entry name" value="ABC_transporter-like_ATP-bd"/>
</dbReference>
<proteinExistence type="predicted"/>
<dbReference type="InterPro" id="IPR050093">
    <property type="entry name" value="ABC_SmlMolc_Importer"/>
</dbReference>
<evidence type="ECO:0000313" key="5">
    <source>
        <dbReference type="EMBL" id="WDE95545.1"/>
    </source>
</evidence>
<evidence type="ECO:0000259" key="4">
    <source>
        <dbReference type="PROSITE" id="PS50893"/>
    </source>
</evidence>